<comment type="caution">
    <text evidence="1">The sequence shown here is derived from an EMBL/GenBank/DDBJ whole genome shotgun (WGS) entry which is preliminary data.</text>
</comment>
<accession>U7QHT4</accession>
<evidence type="ECO:0000313" key="1">
    <source>
        <dbReference type="EMBL" id="ERT06645.1"/>
    </source>
</evidence>
<dbReference type="EMBL" id="AUZM01000033">
    <property type="protein sequence ID" value="ERT06645.1"/>
    <property type="molecule type" value="Genomic_DNA"/>
</dbReference>
<proteinExistence type="predicted"/>
<dbReference type="RefSeq" id="WP_023067152.1">
    <property type="nucleotide sequence ID" value="NZ_AUZM01000033.1"/>
</dbReference>
<keyword evidence="2" id="KW-1185">Reference proteome</keyword>
<organism evidence="1 2">
    <name type="scientific">Lyngbya aestuarii BL J</name>
    <dbReference type="NCBI Taxonomy" id="1348334"/>
    <lineage>
        <taxon>Bacteria</taxon>
        <taxon>Bacillati</taxon>
        <taxon>Cyanobacteriota</taxon>
        <taxon>Cyanophyceae</taxon>
        <taxon>Oscillatoriophycideae</taxon>
        <taxon>Oscillatoriales</taxon>
        <taxon>Microcoleaceae</taxon>
        <taxon>Lyngbya</taxon>
    </lineage>
</organism>
<dbReference type="AlphaFoldDB" id="U7QHT4"/>
<name>U7QHT4_9CYAN</name>
<evidence type="ECO:0000313" key="2">
    <source>
        <dbReference type="Proteomes" id="UP000017127"/>
    </source>
</evidence>
<protein>
    <submittedName>
        <fullName evidence="1">Uncharacterized protein</fullName>
    </submittedName>
</protein>
<dbReference type="Proteomes" id="UP000017127">
    <property type="component" value="Unassembled WGS sequence"/>
</dbReference>
<sequence>MFKFIPRLNSRLHKLFFARQPKLSRLNSRLVALNIGIVSSVLTAIPALGAEQITISYGPAESSVSIDKFNSLQNKVKLLPSCRCMEHC</sequence>
<gene>
    <name evidence="1" type="ORF">M595_3379</name>
</gene>
<reference evidence="1 2" key="1">
    <citation type="journal article" date="2013" name="Front. Microbiol.">
        <title>Comparative genomic analyses of the cyanobacterium, Lyngbya aestuarii BL J, a powerful hydrogen producer.</title>
        <authorList>
            <person name="Kothari A."/>
            <person name="Vaughn M."/>
            <person name="Garcia-Pichel F."/>
        </authorList>
    </citation>
    <scope>NUCLEOTIDE SEQUENCE [LARGE SCALE GENOMIC DNA]</scope>
    <source>
        <strain evidence="1 2">BL J</strain>
    </source>
</reference>